<proteinExistence type="predicted"/>
<keyword evidence="2" id="KW-1185">Reference proteome</keyword>
<accession>A0ABQ6TP61</accession>
<organism evidence="1 2">
    <name type="scientific">Oryzomonas sagensis</name>
    <dbReference type="NCBI Taxonomy" id="2603857"/>
    <lineage>
        <taxon>Bacteria</taxon>
        <taxon>Pseudomonadati</taxon>
        <taxon>Thermodesulfobacteriota</taxon>
        <taxon>Desulfuromonadia</taxon>
        <taxon>Geobacterales</taxon>
        <taxon>Geobacteraceae</taxon>
        <taxon>Oryzomonas</taxon>
    </lineage>
</organism>
<comment type="caution">
    <text evidence="1">The sequence shown here is derived from an EMBL/GenBank/DDBJ whole genome shotgun (WGS) entry which is preliminary data.</text>
</comment>
<name>A0ABQ6TP61_9BACT</name>
<evidence type="ECO:0000313" key="2">
    <source>
        <dbReference type="Proteomes" id="UP000798046"/>
    </source>
</evidence>
<protein>
    <submittedName>
        <fullName evidence="1">Uncharacterized protein</fullName>
    </submittedName>
</protein>
<gene>
    <name evidence="1" type="ORF">F6V30_09820</name>
</gene>
<evidence type="ECO:0000313" key="1">
    <source>
        <dbReference type="EMBL" id="KAB0670436.1"/>
    </source>
</evidence>
<sequence>MNRFKLFLLAMNRFRLLVVTTCIVVVAASSLGIGATYAQQDSGAVPLTPEQKAAAERRDKAAAIRAREQRDAAIKKRQDAKKYIKKVVEGQESGTAAPDTTGKGGGQ</sequence>
<dbReference type="EMBL" id="VZRA01000002">
    <property type="protein sequence ID" value="KAB0670436.1"/>
    <property type="molecule type" value="Genomic_DNA"/>
</dbReference>
<dbReference type="RefSeq" id="WP_151156797.1">
    <property type="nucleotide sequence ID" value="NZ_VZRA01000002.1"/>
</dbReference>
<dbReference type="Proteomes" id="UP000798046">
    <property type="component" value="Unassembled WGS sequence"/>
</dbReference>
<reference evidence="1 2" key="1">
    <citation type="journal article" date="2020" name="Microorganisms">
        <title>Description of Three Novel Members in the Family Geobacteraceae, Oryzomonas japonicum gen. nov., sp. nov., Oryzomonas sagensis sp. nov., and Oryzomonas ruber sp. nov.</title>
        <authorList>
            <person name="Xu Z."/>
            <person name="Masuda Y."/>
            <person name="Hayakawa C."/>
            <person name="Ushijima N."/>
            <person name="Kawano K."/>
            <person name="Shiratori Y."/>
            <person name="Senoo K."/>
            <person name="Itoh H."/>
        </authorList>
    </citation>
    <scope>NUCLEOTIDE SEQUENCE [LARGE SCALE GENOMIC DNA]</scope>
    <source>
        <strain evidence="1 2">Red100</strain>
    </source>
</reference>